<accession>F2S6R7</accession>
<gene>
    <name evidence="1" type="ORF">TESG_06535</name>
</gene>
<organism evidence="1 2">
    <name type="scientific">Trichophyton tonsurans (strain CBS 112818)</name>
    <name type="common">Scalp ringworm fungus</name>
    <dbReference type="NCBI Taxonomy" id="647933"/>
    <lineage>
        <taxon>Eukaryota</taxon>
        <taxon>Fungi</taxon>
        <taxon>Dikarya</taxon>
        <taxon>Ascomycota</taxon>
        <taxon>Pezizomycotina</taxon>
        <taxon>Eurotiomycetes</taxon>
        <taxon>Eurotiomycetidae</taxon>
        <taxon>Onygenales</taxon>
        <taxon>Arthrodermataceae</taxon>
        <taxon>Trichophyton</taxon>
    </lineage>
</organism>
<evidence type="ECO:0000313" key="2">
    <source>
        <dbReference type="Proteomes" id="UP000009172"/>
    </source>
</evidence>
<evidence type="ECO:0000313" key="1">
    <source>
        <dbReference type="EMBL" id="EGD99266.1"/>
    </source>
</evidence>
<proteinExistence type="predicted"/>
<dbReference type="Proteomes" id="UP000009172">
    <property type="component" value="Unassembled WGS sequence"/>
</dbReference>
<sequence length="200" mass="21833">MKTSRRGLQALVESSSPPPRPVDLIAQAVHPPLRCSLSRHALSHAEALPAISAEVVYRVDLVLTEERKFVTCLCVGARVGEGDRPCGRCFPFDIRGLAGNWLTKYSGLRRRGTRVYSIQIATPWIYSLNSYLSEAVLPVNKVGGTIVVALHGCCQSKYIFTKEKANFMYMPLLSSRAGLIKKSTPSKSGTIRPALLSSAS</sequence>
<dbReference type="HOGENOM" id="CLU_1367115_0_0_1"/>
<reference evidence="2" key="1">
    <citation type="journal article" date="2012" name="MBio">
        <title>Comparative genome analysis of Trichophyton rubrum and related dermatophytes reveals candidate genes involved in infection.</title>
        <authorList>
            <person name="Martinez D.A."/>
            <person name="Oliver B.G."/>
            <person name="Graeser Y."/>
            <person name="Goldberg J.M."/>
            <person name="Li W."/>
            <person name="Martinez-Rossi N.M."/>
            <person name="Monod M."/>
            <person name="Shelest E."/>
            <person name="Barton R.C."/>
            <person name="Birch E."/>
            <person name="Brakhage A.A."/>
            <person name="Chen Z."/>
            <person name="Gurr S.J."/>
            <person name="Heiman D."/>
            <person name="Heitman J."/>
            <person name="Kosti I."/>
            <person name="Rossi A."/>
            <person name="Saif S."/>
            <person name="Samalova M."/>
            <person name="Saunders C.W."/>
            <person name="Shea T."/>
            <person name="Summerbell R.C."/>
            <person name="Xu J."/>
            <person name="Young S."/>
            <person name="Zeng Q."/>
            <person name="Birren B.W."/>
            <person name="Cuomo C.A."/>
            <person name="White T.C."/>
        </authorList>
    </citation>
    <scope>NUCLEOTIDE SEQUENCE [LARGE SCALE GENOMIC DNA]</scope>
    <source>
        <strain evidence="2">CBS 112818</strain>
    </source>
</reference>
<keyword evidence="2" id="KW-1185">Reference proteome</keyword>
<protein>
    <submittedName>
        <fullName evidence="1">Uncharacterized protein</fullName>
    </submittedName>
</protein>
<dbReference type="AlphaFoldDB" id="F2S6R7"/>
<name>F2S6R7_TRIT1</name>
<dbReference type="EMBL" id="GG698520">
    <property type="protein sequence ID" value="EGD99266.1"/>
    <property type="molecule type" value="Genomic_DNA"/>
</dbReference>